<keyword evidence="1" id="KW-0175">Coiled coil</keyword>
<comment type="caution">
    <text evidence="3">The sequence shown here is derived from an EMBL/GenBank/DDBJ whole genome shotgun (WGS) entry which is preliminary data.</text>
</comment>
<feature type="region of interest" description="Disordered" evidence="2">
    <location>
        <begin position="653"/>
        <end position="690"/>
    </location>
</feature>
<proteinExistence type="predicted"/>
<evidence type="ECO:0000256" key="2">
    <source>
        <dbReference type="SAM" id="MobiDB-lite"/>
    </source>
</evidence>
<feature type="region of interest" description="Disordered" evidence="2">
    <location>
        <begin position="114"/>
        <end position="135"/>
    </location>
</feature>
<evidence type="ECO:0000313" key="3">
    <source>
        <dbReference type="EMBL" id="KAK8756978.1"/>
    </source>
</evidence>
<dbReference type="EMBL" id="JARKHS020035710">
    <property type="protein sequence ID" value="KAK8756978.1"/>
    <property type="molecule type" value="Genomic_DNA"/>
</dbReference>
<feature type="compositionally biased region" description="Polar residues" evidence="2">
    <location>
        <begin position="653"/>
        <end position="677"/>
    </location>
</feature>
<organism evidence="3 4">
    <name type="scientific">Amblyomma americanum</name>
    <name type="common">Lone star tick</name>
    <dbReference type="NCBI Taxonomy" id="6943"/>
    <lineage>
        <taxon>Eukaryota</taxon>
        <taxon>Metazoa</taxon>
        <taxon>Ecdysozoa</taxon>
        <taxon>Arthropoda</taxon>
        <taxon>Chelicerata</taxon>
        <taxon>Arachnida</taxon>
        <taxon>Acari</taxon>
        <taxon>Parasitiformes</taxon>
        <taxon>Ixodida</taxon>
        <taxon>Ixodoidea</taxon>
        <taxon>Ixodidae</taxon>
        <taxon>Amblyomminae</taxon>
        <taxon>Amblyomma</taxon>
    </lineage>
</organism>
<reference evidence="3 4" key="1">
    <citation type="journal article" date="2023" name="Arcadia Sci">
        <title>De novo assembly of a long-read Amblyomma americanum tick genome.</title>
        <authorList>
            <person name="Chou S."/>
            <person name="Poskanzer K.E."/>
            <person name="Rollins M."/>
            <person name="Thuy-Boun P.S."/>
        </authorList>
    </citation>
    <scope>NUCLEOTIDE SEQUENCE [LARGE SCALE GENOMIC DNA]</scope>
    <source>
        <strain evidence="3">F_SG_1</strain>
        <tissue evidence="3">Salivary glands</tissue>
    </source>
</reference>
<feature type="coiled-coil region" evidence="1">
    <location>
        <begin position="290"/>
        <end position="324"/>
    </location>
</feature>
<feature type="region of interest" description="Disordered" evidence="2">
    <location>
        <begin position="198"/>
        <end position="217"/>
    </location>
</feature>
<protein>
    <submittedName>
        <fullName evidence="3">Uncharacterized protein</fullName>
    </submittedName>
</protein>
<sequence length="690" mass="76009">MAALGVPVAEICSFALFSSLFAQQPEGGMDGPFEASEAGWGSTARSLASGVPGPSFFLIKEQPKSLLAIKELQDRVHALEGFRNDIFAVQVIQQTMQSSSNQPPPVRLLSSIKQPSKPVSECRGETRAPSGGAESLSWTVNAKPRRHKGGTLTTTVCGRARAKDAGVGSGEPGQGVVAKPATVASVSSKGDTASAILETDKQDSGLDSHCRDHGSRESTLAPKDELLSLLDIIDERCVQLKERIRQMEKASGWDSAQHGSRSEVLEFYEKELQARLNQIEVERTKHRMVVRQLQATIHRMEGEKVACEEKLQVSLSERKELEKKVHSLHMQYVSGCPSSLPLAKPEAAEAWPSMSLHSLGAQKLAGECAQGITSEEGKAKVSTIFEECNPIELKKQLSLYTLENQALREKANEDEQHWFAKLSEWKATEASLRTDIQNLIQQREEYLHALKRYQRGKPISQVKYKELEMTVWALDNPEDQRAYRRGEDLPPGGNRFLRPADPGSMRSCNENFSCKDSSSKAQSLPPMLLNQAKNTPLISRRGAYATEFRRNSLAENSLEEAGFSNEGMADELVDRRLGAAVMPSEAVRLMNLEDDGDKGAKPGPQSNIEMICNEFDPLSKAERQCASKPFDFEDSLDLSIPLKPTRVSAVNASKPSRSSVNMNMNYLTPGSGSSRITLDQKHRTFGKNKN</sequence>
<evidence type="ECO:0000313" key="4">
    <source>
        <dbReference type="Proteomes" id="UP001321473"/>
    </source>
</evidence>
<dbReference type="AlphaFoldDB" id="A0AAQ4D3D8"/>
<name>A0AAQ4D3D8_AMBAM</name>
<accession>A0AAQ4D3D8</accession>
<gene>
    <name evidence="3" type="ORF">V5799_000319</name>
</gene>
<evidence type="ECO:0000256" key="1">
    <source>
        <dbReference type="SAM" id="Coils"/>
    </source>
</evidence>
<dbReference type="Proteomes" id="UP001321473">
    <property type="component" value="Unassembled WGS sequence"/>
</dbReference>
<keyword evidence="4" id="KW-1185">Reference proteome</keyword>